<comment type="caution">
    <text evidence="1">The sequence shown here is derived from an EMBL/GenBank/DDBJ whole genome shotgun (WGS) entry which is preliminary data.</text>
</comment>
<accession>A0AAW3N1Q4</accession>
<sequence>MTVRVGGTISSSLSRTCSPRLGGVQRRGNFGMRASMTVSAFQDFRQCAALTPARSRGGEC</sequence>
<dbReference type="RefSeq" id="WP_059932884.1">
    <property type="nucleotide sequence ID" value="NZ_LPDO01000135.1"/>
</dbReference>
<reference evidence="1 2" key="1">
    <citation type="submission" date="2015-11" db="EMBL/GenBank/DDBJ databases">
        <title>Expanding the genomic diversity of Burkholderia species for the development of highly accurate diagnostics.</title>
        <authorList>
            <person name="Sahl J."/>
            <person name="Keim P."/>
            <person name="Wagner D."/>
        </authorList>
    </citation>
    <scope>NUCLEOTIDE SEQUENCE [LARGE SCALE GENOMIC DNA]</scope>
    <source>
        <strain evidence="1 2">MSMB1137WGS</strain>
    </source>
</reference>
<dbReference type="EMBL" id="LPDO01000135">
    <property type="protein sequence ID" value="KVT43756.1"/>
    <property type="molecule type" value="Genomic_DNA"/>
</dbReference>
<organism evidence="1 2">
    <name type="scientific">Burkholderia ubonensis</name>
    <dbReference type="NCBI Taxonomy" id="101571"/>
    <lineage>
        <taxon>Bacteria</taxon>
        <taxon>Pseudomonadati</taxon>
        <taxon>Pseudomonadota</taxon>
        <taxon>Betaproteobacteria</taxon>
        <taxon>Burkholderiales</taxon>
        <taxon>Burkholderiaceae</taxon>
        <taxon>Burkholderia</taxon>
        <taxon>Burkholderia cepacia complex</taxon>
    </lineage>
</organism>
<dbReference type="AlphaFoldDB" id="A0AAW3N1Q4"/>
<evidence type="ECO:0000313" key="1">
    <source>
        <dbReference type="EMBL" id="KVT43756.1"/>
    </source>
</evidence>
<name>A0AAW3N1Q4_9BURK</name>
<dbReference type="Proteomes" id="UP000056732">
    <property type="component" value="Unassembled WGS sequence"/>
</dbReference>
<gene>
    <name evidence="1" type="ORF">WK53_02100</name>
</gene>
<protein>
    <submittedName>
        <fullName evidence="1">Uncharacterized protein</fullName>
    </submittedName>
</protein>
<proteinExistence type="predicted"/>
<evidence type="ECO:0000313" key="2">
    <source>
        <dbReference type="Proteomes" id="UP000056732"/>
    </source>
</evidence>